<keyword evidence="5 7" id="KW-1133">Transmembrane helix</keyword>
<gene>
    <name evidence="8" type="ORF">JOF53_005261</name>
</gene>
<comment type="subcellular location">
    <subcellularLocation>
        <location evidence="1">Cell membrane</location>
        <topology evidence="1">Multi-pass membrane protein</topology>
    </subcellularLocation>
</comment>
<feature type="transmembrane region" description="Helical" evidence="7">
    <location>
        <begin position="121"/>
        <end position="140"/>
    </location>
</feature>
<dbReference type="PANTHER" id="PTHR33452">
    <property type="entry name" value="OXIDOREDUCTASE CATD-RELATED"/>
    <property type="match status" value="1"/>
</dbReference>
<evidence type="ECO:0000256" key="7">
    <source>
        <dbReference type="SAM" id="Phobius"/>
    </source>
</evidence>
<evidence type="ECO:0000256" key="6">
    <source>
        <dbReference type="ARBA" id="ARBA00023136"/>
    </source>
</evidence>
<dbReference type="PANTHER" id="PTHR33452:SF1">
    <property type="entry name" value="INNER MEMBRANE PROTEIN YPHA-RELATED"/>
    <property type="match status" value="1"/>
</dbReference>
<keyword evidence="3" id="KW-1003">Cell membrane</keyword>
<evidence type="ECO:0000256" key="3">
    <source>
        <dbReference type="ARBA" id="ARBA00022475"/>
    </source>
</evidence>
<reference evidence="8 9" key="1">
    <citation type="submission" date="2021-03" db="EMBL/GenBank/DDBJ databases">
        <title>Sequencing the genomes of 1000 actinobacteria strains.</title>
        <authorList>
            <person name="Klenk H.-P."/>
        </authorList>
    </citation>
    <scope>NUCLEOTIDE SEQUENCE [LARGE SCALE GENOMIC DNA]</scope>
    <source>
        <strain evidence="8 9">DSM 44580</strain>
    </source>
</reference>
<dbReference type="Proteomes" id="UP001519363">
    <property type="component" value="Unassembled WGS sequence"/>
</dbReference>
<keyword evidence="6 7" id="KW-0472">Membrane</keyword>
<sequence length="150" mass="16030">MSHALIRKLDGLSWLPLLLTRLTVGFMFASGAVGKLGRLPSFTEEFRGWGIPLAEVTAPATAVLELVGGVALALGLFTRLFAPLLALTMVGALATVVAPPLLAKYPDAWNFPSYLFYSSEWLLICLLALLTCTGAGKFAADSRISFLSNK</sequence>
<keyword evidence="4 7" id="KW-0812">Transmembrane</keyword>
<keyword evidence="9" id="KW-1185">Reference proteome</keyword>
<dbReference type="EMBL" id="JAGIOO010000001">
    <property type="protein sequence ID" value="MBP2476389.1"/>
    <property type="molecule type" value="Genomic_DNA"/>
</dbReference>
<proteinExistence type="inferred from homology"/>
<dbReference type="InterPro" id="IPR032808">
    <property type="entry name" value="DoxX"/>
</dbReference>
<comment type="caution">
    <text evidence="8">The sequence shown here is derived from an EMBL/GenBank/DDBJ whole genome shotgun (WGS) entry which is preliminary data.</text>
</comment>
<evidence type="ECO:0000256" key="1">
    <source>
        <dbReference type="ARBA" id="ARBA00004651"/>
    </source>
</evidence>
<feature type="transmembrane region" description="Helical" evidence="7">
    <location>
        <begin position="84"/>
        <end position="101"/>
    </location>
</feature>
<evidence type="ECO:0000256" key="5">
    <source>
        <dbReference type="ARBA" id="ARBA00022989"/>
    </source>
</evidence>
<name>A0ABS5AIH9_9PSEU</name>
<evidence type="ECO:0000313" key="8">
    <source>
        <dbReference type="EMBL" id="MBP2476389.1"/>
    </source>
</evidence>
<protein>
    <submittedName>
        <fullName evidence="8">Oxidoreductase</fullName>
    </submittedName>
</protein>
<dbReference type="RefSeq" id="WP_086781757.1">
    <property type="nucleotide sequence ID" value="NZ_JAGIOO010000001.1"/>
</dbReference>
<dbReference type="Pfam" id="PF07681">
    <property type="entry name" value="DoxX"/>
    <property type="match status" value="1"/>
</dbReference>
<feature type="transmembrane region" description="Helical" evidence="7">
    <location>
        <begin position="12"/>
        <end position="36"/>
    </location>
</feature>
<accession>A0ABS5AIH9</accession>
<feature type="transmembrane region" description="Helical" evidence="7">
    <location>
        <begin position="56"/>
        <end position="77"/>
    </location>
</feature>
<evidence type="ECO:0000256" key="2">
    <source>
        <dbReference type="ARBA" id="ARBA00006679"/>
    </source>
</evidence>
<dbReference type="InterPro" id="IPR051907">
    <property type="entry name" value="DoxX-like_oxidoreductase"/>
</dbReference>
<comment type="similarity">
    <text evidence="2">Belongs to the DoxX family.</text>
</comment>
<evidence type="ECO:0000256" key="4">
    <source>
        <dbReference type="ARBA" id="ARBA00022692"/>
    </source>
</evidence>
<organism evidence="8 9">
    <name type="scientific">Crossiella equi</name>
    <dbReference type="NCBI Taxonomy" id="130796"/>
    <lineage>
        <taxon>Bacteria</taxon>
        <taxon>Bacillati</taxon>
        <taxon>Actinomycetota</taxon>
        <taxon>Actinomycetes</taxon>
        <taxon>Pseudonocardiales</taxon>
        <taxon>Pseudonocardiaceae</taxon>
        <taxon>Crossiella</taxon>
    </lineage>
</organism>
<evidence type="ECO:0000313" key="9">
    <source>
        <dbReference type="Proteomes" id="UP001519363"/>
    </source>
</evidence>